<dbReference type="GO" id="GO:0000287">
    <property type="term" value="F:magnesium ion binding"/>
    <property type="evidence" value="ECO:0007669"/>
    <property type="project" value="UniProtKB-UniRule"/>
</dbReference>
<evidence type="ECO:0000256" key="4">
    <source>
        <dbReference type="ARBA" id="ARBA00022723"/>
    </source>
</evidence>
<dbReference type="PANTHER" id="PTHR30194:SF3">
    <property type="entry name" value="CROSSOVER JUNCTION ENDODEOXYRIBONUCLEASE RUVC"/>
    <property type="match status" value="1"/>
</dbReference>
<dbReference type="EC" id="3.1.21.10" evidence="13 14"/>
<keyword evidence="3 13" id="KW-0540">Nuclease</keyword>
<keyword evidence="11 13" id="KW-0234">DNA repair</keyword>
<keyword evidence="7 13" id="KW-0378">Hydrolase</keyword>
<comment type="similarity">
    <text evidence="1 13">Belongs to the RuvC family.</text>
</comment>
<evidence type="ECO:0000256" key="2">
    <source>
        <dbReference type="ARBA" id="ARBA00022490"/>
    </source>
</evidence>
<evidence type="ECO:0000256" key="11">
    <source>
        <dbReference type="ARBA" id="ARBA00023204"/>
    </source>
</evidence>
<dbReference type="GO" id="GO:0003677">
    <property type="term" value="F:DNA binding"/>
    <property type="evidence" value="ECO:0007669"/>
    <property type="project" value="UniProtKB-KW"/>
</dbReference>
<sequence length="170" mass="18493">MTIIIGIDPGSRLTGYGIIEKKGNKCFFLDAGTIRTESDEMPIRLKRIYEGLKRIIDFYQPTEAGVEKVFLAHNVDTALKLGQARGAAVTALVTHNISVAEYTARQIKQSVVGFGAAEKEQVQQMVTRLLNIPVIPQADAADALAAAICHAHTSQTLLKLGHASLRGRLR</sequence>
<feature type="active site" evidence="13">
    <location>
        <position position="67"/>
    </location>
</feature>
<dbReference type="InterPro" id="IPR012337">
    <property type="entry name" value="RNaseH-like_sf"/>
</dbReference>
<accession>A0A2T5IYN4</accession>
<dbReference type="FunFam" id="3.30.420.10:FF:000002">
    <property type="entry name" value="Crossover junction endodeoxyribonuclease RuvC"/>
    <property type="match status" value="1"/>
</dbReference>
<dbReference type="OrthoDB" id="9805499at2"/>
<evidence type="ECO:0000313" key="15">
    <source>
        <dbReference type="EMBL" id="PTQ89127.1"/>
    </source>
</evidence>
<organism evidence="15 16">
    <name type="scientific">Agitococcus lubricus</name>
    <dbReference type="NCBI Taxonomy" id="1077255"/>
    <lineage>
        <taxon>Bacteria</taxon>
        <taxon>Pseudomonadati</taxon>
        <taxon>Pseudomonadota</taxon>
        <taxon>Gammaproteobacteria</taxon>
        <taxon>Moraxellales</taxon>
        <taxon>Moraxellaceae</taxon>
        <taxon>Agitococcus</taxon>
    </lineage>
</organism>
<reference evidence="15 16" key="1">
    <citation type="submission" date="2018-04" db="EMBL/GenBank/DDBJ databases">
        <title>Genomic Encyclopedia of Archaeal and Bacterial Type Strains, Phase II (KMG-II): from individual species to whole genera.</title>
        <authorList>
            <person name="Goeker M."/>
        </authorList>
    </citation>
    <scope>NUCLEOTIDE SEQUENCE [LARGE SCALE GENOMIC DNA]</scope>
    <source>
        <strain evidence="15 16">DSM 5822</strain>
    </source>
</reference>
<evidence type="ECO:0000256" key="13">
    <source>
        <dbReference type="HAMAP-Rule" id="MF_00034"/>
    </source>
</evidence>
<dbReference type="NCBIfam" id="NF000711">
    <property type="entry name" value="PRK00039.2-1"/>
    <property type="match status" value="1"/>
</dbReference>
<dbReference type="Gene3D" id="3.30.420.10">
    <property type="entry name" value="Ribonuclease H-like superfamily/Ribonuclease H"/>
    <property type="match status" value="1"/>
</dbReference>
<evidence type="ECO:0000256" key="14">
    <source>
        <dbReference type="NCBIfam" id="TIGR00228"/>
    </source>
</evidence>
<name>A0A2T5IYN4_9GAMM</name>
<comment type="catalytic activity">
    <reaction evidence="12 13">
        <text>Endonucleolytic cleavage at a junction such as a reciprocal single-stranded crossover between two homologous DNA duplexes (Holliday junction).</text>
        <dbReference type="EC" id="3.1.21.10"/>
    </reaction>
</comment>
<dbReference type="NCBIfam" id="TIGR00228">
    <property type="entry name" value="ruvC"/>
    <property type="match status" value="1"/>
</dbReference>
<evidence type="ECO:0000256" key="7">
    <source>
        <dbReference type="ARBA" id="ARBA00022801"/>
    </source>
</evidence>
<dbReference type="EMBL" id="QAON01000008">
    <property type="protein sequence ID" value="PTQ89127.1"/>
    <property type="molecule type" value="Genomic_DNA"/>
</dbReference>
<dbReference type="RefSeq" id="WP_107865772.1">
    <property type="nucleotide sequence ID" value="NZ_QAON01000008.1"/>
</dbReference>
<evidence type="ECO:0000256" key="10">
    <source>
        <dbReference type="ARBA" id="ARBA00023172"/>
    </source>
</evidence>
<keyword evidence="4 13" id="KW-0479">Metal-binding</keyword>
<evidence type="ECO:0000256" key="12">
    <source>
        <dbReference type="ARBA" id="ARBA00029354"/>
    </source>
</evidence>
<comment type="function">
    <text evidence="13">The RuvA-RuvB-RuvC complex processes Holliday junction (HJ) DNA during genetic recombination and DNA repair. Endonuclease that resolves HJ intermediates. Cleaves cruciform DNA by making single-stranded nicks across the HJ at symmetrical positions within the homologous arms, yielding a 5'-phosphate and a 3'-hydroxyl group; requires a central core of homology in the junction. The consensus cleavage sequence is 5'-(A/T)TT(C/G)-3'. Cleavage occurs on the 3'-side of the TT dinucleotide at the point of strand exchange. HJ branch migration catalyzed by RuvA-RuvB allows RuvC to scan DNA until it finds its consensus sequence, where it cleaves and resolves the cruciform DNA.</text>
</comment>
<dbReference type="GO" id="GO:0006281">
    <property type="term" value="P:DNA repair"/>
    <property type="evidence" value="ECO:0007669"/>
    <property type="project" value="UniProtKB-UniRule"/>
</dbReference>
<dbReference type="PROSITE" id="PS01321">
    <property type="entry name" value="RUVC"/>
    <property type="match status" value="1"/>
</dbReference>
<dbReference type="PANTHER" id="PTHR30194">
    <property type="entry name" value="CROSSOVER JUNCTION ENDODEOXYRIBONUCLEASE RUVC"/>
    <property type="match status" value="1"/>
</dbReference>
<dbReference type="CDD" id="cd16962">
    <property type="entry name" value="RuvC"/>
    <property type="match status" value="1"/>
</dbReference>
<dbReference type="Proteomes" id="UP000244223">
    <property type="component" value="Unassembled WGS sequence"/>
</dbReference>
<dbReference type="GO" id="GO:0005737">
    <property type="term" value="C:cytoplasm"/>
    <property type="evidence" value="ECO:0007669"/>
    <property type="project" value="UniProtKB-SubCell"/>
</dbReference>
<feature type="binding site" evidence="13">
    <location>
        <position position="8"/>
    </location>
    <ligand>
        <name>Mg(2+)</name>
        <dbReference type="ChEBI" id="CHEBI:18420"/>
        <label>1</label>
    </ligand>
</feature>
<feature type="active site" evidence="13">
    <location>
        <position position="139"/>
    </location>
</feature>
<evidence type="ECO:0000256" key="3">
    <source>
        <dbReference type="ARBA" id="ARBA00022722"/>
    </source>
</evidence>
<protein>
    <recommendedName>
        <fullName evidence="13 14">Crossover junction endodeoxyribonuclease RuvC</fullName>
        <ecNumber evidence="13 14">3.1.21.10</ecNumber>
    </recommendedName>
    <alternativeName>
        <fullName evidence="13">Holliday junction nuclease RuvC</fullName>
    </alternativeName>
    <alternativeName>
        <fullName evidence="13">Holliday junction resolvase RuvC</fullName>
    </alternativeName>
</protein>
<dbReference type="InterPro" id="IPR002176">
    <property type="entry name" value="X-over_junc_endoDNase_RuvC"/>
</dbReference>
<keyword evidence="9 13" id="KW-0238">DNA-binding</keyword>
<dbReference type="Pfam" id="PF02075">
    <property type="entry name" value="RuvC"/>
    <property type="match status" value="1"/>
</dbReference>
<feature type="active site" evidence="13">
    <location>
        <position position="8"/>
    </location>
</feature>
<keyword evidence="16" id="KW-1185">Reference proteome</keyword>
<keyword evidence="6 13" id="KW-0227">DNA damage</keyword>
<evidence type="ECO:0000256" key="9">
    <source>
        <dbReference type="ARBA" id="ARBA00023125"/>
    </source>
</evidence>
<dbReference type="PRINTS" id="PR00696">
    <property type="entry name" value="RSOLVASERUVC"/>
</dbReference>
<feature type="binding site" evidence="13">
    <location>
        <position position="139"/>
    </location>
    <ligand>
        <name>Mg(2+)</name>
        <dbReference type="ChEBI" id="CHEBI:18420"/>
        <label>1</label>
    </ligand>
</feature>
<evidence type="ECO:0000313" key="16">
    <source>
        <dbReference type="Proteomes" id="UP000244223"/>
    </source>
</evidence>
<dbReference type="GO" id="GO:0048476">
    <property type="term" value="C:Holliday junction resolvase complex"/>
    <property type="evidence" value="ECO:0007669"/>
    <property type="project" value="UniProtKB-UniRule"/>
</dbReference>
<comment type="caution">
    <text evidence="15">The sequence shown here is derived from an EMBL/GenBank/DDBJ whole genome shotgun (WGS) entry which is preliminary data.</text>
</comment>
<feature type="binding site" evidence="13">
    <location>
        <position position="67"/>
    </location>
    <ligand>
        <name>Mg(2+)</name>
        <dbReference type="ChEBI" id="CHEBI:18420"/>
        <label>2</label>
    </ligand>
</feature>
<dbReference type="InterPro" id="IPR036397">
    <property type="entry name" value="RNaseH_sf"/>
</dbReference>
<keyword evidence="8 13" id="KW-0460">Magnesium</keyword>
<evidence type="ECO:0000256" key="6">
    <source>
        <dbReference type="ARBA" id="ARBA00022763"/>
    </source>
</evidence>
<evidence type="ECO:0000256" key="5">
    <source>
        <dbReference type="ARBA" id="ARBA00022759"/>
    </source>
</evidence>
<keyword evidence="2 13" id="KW-0963">Cytoplasm</keyword>
<dbReference type="HAMAP" id="MF_00034">
    <property type="entry name" value="RuvC"/>
    <property type="match status" value="1"/>
</dbReference>
<comment type="cofactor">
    <cofactor evidence="13">
        <name>Mg(2+)</name>
        <dbReference type="ChEBI" id="CHEBI:18420"/>
    </cofactor>
    <text evidence="13">Binds 2 Mg(2+) ion per subunit.</text>
</comment>
<comment type="subcellular location">
    <subcellularLocation>
        <location evidence="13">Cytoplasm</location>
    </subcellularLocation>
</comment>
<evidence type="ECO:0000256" key="8">
    <source>
        <dbReference type="ARBA" id="ARBA00022842"/>
    </source>
</evidence>
<evidence type="ECO:0000256" key="1">
    <source>
        <dbReference type="ARBA" id="ARBA00009518"/>
    </source>
</evidence>
<keyword evidence="10 13" id="KW-0233">DNA recombination</keyword>
<comment type="subunit">
    <text evidence="13">Homodimer which binds Holliday junction (HJ) DNA. The HJ becomes 2-fold symmetrical on binding to RuvC with unstacked arms; it has a different conformation from HJ DNA in complex with RuvA. In the full resolvosome a probable DNA-RuvA(4)-RuvB(12)-RuvC(2) complex forms which resolves the HJ.</text>
</comment>
<dbReference type="GO" id="GO:0008821">
    <property type="term" value="F:crossover junction DNA endonuclease activity"/>
    <property type="evidence" value="ECO:0007669"/>
    <property type="project" value="UniProtKB-UniRule"/>
</dbReference>
<dbReference type="AlphaFoldDB" id="A0A2T5IYN4"/>
<keyword evidence="5 13" id="KW-0255">Endonuclease</keyword>
<dbReference type="GO" id="GO:0006310">
    <property type="term" value="P:DNA recombination"/>
    <property type="evidence" value="ECO:0007669"/>
    <property type="project" value="UniProtKB-UniRule"/>
</dbReference>
<dbReference type="SUPFAM" id="SSF53098">
    <property type="entry name" value="Ribonuclease H-like"/>
    <property type="match status" value="1"/>
</dbReference>
<proteinExistence type="inferred from homology"/>
<gene>
    <name evidence="13" type="primary">ruvC</name>
    <name evidence="15" type="ORF">C8N29_1086</name>
</gene>
<dbReference type="InterPro" id="IPR020563">
    <property type="entry name" value="X-over_junc_endoDNase_Mg_BS"/>
</dbReference>